<comment type="caution">
    <text evidence="3">Lacks conserved residue(s) required for the propagation of feature annotation.</text>
</comment>
<dbReference type="PANTHER" id="PTHR10740">
    <property type="entry name" value="TRANSFORMING GROWTH FACTOR ALPHA"/>
    <property type="match status" value="1"/>
</dbReference>
<sequence>MMTGHGVLCEESESSYCMNGGTCFKINSVSTPSCVCSEEYSGSRCEHLQLLMTFSQLSGDTGLVIAITIVSLLILAVLIVVIYCTYKVWKSKRQSQNPEGEHLRNKTRV</sequence>
<evidence type="ECO:0000313" key="6">
    <source>
        <dbReference type="Ensembl" id="ENSDCDP00010034979.1"/>
    </source>
</evidence>
<protein>
    <recommendedName>
        <fullName evidence="5">EGF-like domain-containing protein</fullName>
    </recommendedName>
</protein>
<proteinExistence type="predicted"/>
<dbReference type="GO" id="GO:0005615">
    <property type="term" value="C:extracellular space"/>
    <property type="evidence" value="ECO:0007669"/>
    <property type="project" value="TreeGrafter"/>
</dbReference>
<dbReference type="PRINTS" id="PR00009">
    <property type="entry name" value="EGFTGF"/>
</dbReference>
<dbReference type="PROSITE" id="PS00022">
    <property type="entry name" value="EGF_1"/>
    <property type="match status" value="1"/>
</dbReference>
<reference evidence="6" key="2">
    <citation type="submission" date="2025-08" db="UniProtKB">
        <authorList>
            <consortium name="Ensembl"/>
        </authorList>
    </citation>
    <scope>IDENTIFICATION</scope>
</reference>
<dbReference type="GO" id="GO:0005154">
    <property type="term" value="F:epidermal growth factor receptor binding"/>
    <property type="evidence" value="ECO:0007669"/>
    <property type="project" value="TreeGrafter"/>
</dbReference>
<evidence type="ECO:0000256" key="1">
    <source>
        <dbReference type="ARBA" id="ARBA00022536"/>
    </source>
</evidence>
<dbReference type="PROSITE" id="PS50026">
    <property type="entry name" value="EGF_3"/>
    <property type="match status" value="1"/>
</dbReference>
<reference evidence="6" key="3">
    <citation type="submission" date="2025-09" db="UniProtKB">
        <authorList>
            <consortium name="Ensembl"/>
        </authorList>
    </citation>
    <scope>IDENTIFICATION</scope>
</reference>
<dbReference type="GO" id="GO:0045840">
    <property type="term" value="P:positive regulation of mitotic nuclear division"/>
    <property type="evidence" value="ECO:0007669"/>
    <property type="project" value="TreeGrafter"/>
</dbReference>
<dbReference type="Proteomes" id="UP000694580">
    <property type="component" value="Chromosome 17"/>
</dbReference>
<evidence type="ECO:0000259" key="5">
    <source>
        <dbReference type="PROSITE" id="PS50026"/>
    </source>
</evidence>
<dbReference type="PANTHER" id="PTHR10740:SF15">
    <property type="entry name" value="EGF-LIKE DOMAIN-CONTAINING PROTEIN"/>
    <property type="match status" value="1"/>
</dbReference>
<feature type="domain" description="EGF-like" evidence="5">
    <location>
        <begin position="5"/>
        <end position="46"/>
    </location>
</feature>
<evidence type="ECO:0000256" key="4">
    <source>
        <dbReference type="SAM" id="Phobius"/>
    </source>
</evidence>
<dbReference type="GO" id="GO:0008083">
    <property type="term" value="F:growth factor activity"/>
    <property type="evidence" value="ECO:0007669"/>
    <property type="project" value="TreeGrafter"/>
</dbReference>
<evidence type="ECO:0000256" key="3">
    <source>
        <dbReference type="PROSITE-ProRule" id="PRU00076"/>
    </source>
</evidence>
<dbReference type="GO" id="GO:0007173">
    <property type="term" value="P:epidermal growth factor receptor signaling pathway"/>
    <property type="evidence" value="ECO:0007669"/>
    <property type="project" value="TreeGrafter"/>
</dbReference>
<dbReference type="Ensembl" id="ENSDCDT00010043651.1">
    <property type="protein sequence ID" value="ENSDCDP00010034979.1"/>
    <property type="gene ID" value="ENSDCDG00010022571.1"/>
</dbReference>
<dbReference type="RefSeq" id="XP_028813566.1">
    <property type="nucleotide sequence ID" value="XM_028957733.1"/>
</dbReference>
<evidence type="ECO:0000256" key="2">
    <source>
        <dbReference type="ARBA" id="ARBA00023157"/>
    </source>
</evidence>
<dbReference type="GeneID" id="114766674"/>
<feature type="disulfide bond" evidence="3">
    <location>
        <begin position="36"/>
        <end position="45"/>
    </location>
</feature>
<dbReference type="CDD" id="cd00054">
    <property type="entry name" value="EGF_CA"/>
    <property type="match status" value="1"/>
</dbReference>
<feature type="transmembrane region" description="Helical" evidence="4">
    <location>
        <begin position="62"/>
        <end position="86"/>
    </location>
</feature>
<dbReference type="Pfam" id="PF00008">
    <property type="entry name" value="EGF"/>
    <property type="match status" value="1"/>
</dbReference>
<dbReference type="SMART" id="SM00181">
    <property type="entry name" value="EGF"/>
    <property type="match status" value="1"/>
</dbReference>
<accession>A0AAY4CQL3</accession>
<dbReference type="AlphaFoldDB" id="A0AAY4CQL3"/>
<keyword evidence="4" id="KW-0472">Membrane</keyword>
<gene>
    <name evidence="6" type="primary">NRG4</name>
</gene>
<dbReference type="Gene3D" id="2.10.25.10">
    <property type="entry name" value="Laminin"/>
    <property type="match status" value="1"/>
</dbReference>
<dbReference type="SUPFAM" id="SSF57196">
    <property type="entry name" value="EGF/Laminin"/>
    <property type="match status" value="1"/>
</dbReference>
<dbReference type="GeneTree" id="ENSGT01150000288148"/>
<keyword evidence="1 3" id="KW-0245">EGF-like domain</keyword>
<keyword evidence="7" id="KW-1185">Reference proteome</keyword>
<keyword evidence="2 3" id="KW-1015">Disulfide bond</keyword>
<dbReference type="GO" id="GO:0008284">
    <property type="term" value="P:positive regulation of cell population proliferation"/>
    <property type="evidence" value="ECO:0007669"/>
    <property type="project" value="TreeGrafter"/>
</dbReference>
<keyword evidence="4" id="KW-1133">Transmembrane helix</keyword>
<name>A0AAY4CQL3_9TELE</name>
<reference evidence="6 7" key="1">
    <citation type="submission" date="2020-06" db="EMBL/GenBank/DDBJ databases">
        <authorList>
            <consortium name="Wellcome Sanger Institute Data Sharing"/>
        </authorList>
    </citation>
    <scope>NUCLEOTIDE SEQUENCE [LARGE SCALE GENOMIC DNA]</scope>
</reference>
<keyword evidence="4" id="KW-0812">Transmembrane</keyword>
<organism evidence="6 7">
    <name type="scientific">Denticeps clupeoides</name>
    <name type="common">denticle herring</name>
    <dbReference type="NCBI Taxonomy" id="299321"/>
    <lineage>
        <taxon>Eukaryota</taxon>
        <taxon>Metazoa</taxon>
        <taxon>Chordata</taxon>
        <taxon>Craniata</taxon>
        <taxon>Vertebrata</taxon>
        <taxon>Euteleostomi</taxon>
        <taxon>Actinopterygii</taxon>
        <taxon>Neopterygii</taxon>
        <taxon>Teleostei</taxon>
        <taxon>Clupei</taxon>
        <taxon>Clupeiformes</taxon>
        <taxon>Denticipitoidei</taxon>
        <taxon>Denticipitidae</taxon>
        <taxon>Denticeps</taxon>
    </lineage>
</organism>
<dbReference type="InterPro" id="IPR000742">
    <property type="entry name" value="EGF"/>
</dbReference>
<feature type="disulfide bond" evidence="3">
    <location>
        <begin position="17"/>
        <end position="34"/>
    </location>
</feature>
<evidence type="ECO:0000313" key="7">
    <source>
        <dbReference type="Proteomes" id="UP000694580"/>
    </source>
</evidence>